<dbReference type="Gene3D" id="2.130.10.10">
    <property type="entry name" value="YVTN repeat-like/Quinoprotein amine dehydrogenase"/>
    <property type="match status" value="3"/>
</dbReference>
<feature type="region of interest" description="Disordered" evidence="7">
    <location>
        <begin position="315"/>
        <end position="365"/>
    </location>
</feature>
<name>A0A9W8X5C5_9PLEO</name>
<dbReference type="GO" id="GO:1990756">
    <property type="term" value="F:ubiquitin-like ligase-substrate adaptor activity"/>
    <property type="evidence" value="ECO:0007669"/>
    <property type="project" value="UniProtKB-ARBA"/>
</dbReference>
<keyword evidence="4" id="KW-0677">Repeat</keyword>
<organism evidence="9 10">
    <name type="scientific">Didymella glomerata</name>
    <dbReference type="NCBI Taxonomy" id="749621"/>
    <lineage>
        <taxon>Eukaryota</taxon>
        <taxon>Fungi</taxon>
        <taxon>Dikarya</taxon>
        <taxon>Ascomycota</taxon>
        <taxon>Pezizomycotina</taxon>
        <taxon>Dothideomycetes</taxon>
        <taxon>Pleosporomycetidae</taxon>
        <taxon>Pleosporales</taxon>
        <taxon>Pleosporineae</taxon>
        <taxon>Didymellaceae</taxon>
        <taxon>Didymella</taxon>
    </lineage>
</organism>
<dbReference type="SUPFAM" id="SSF50998">
    <property type="entry name" value="Quinoprotein alcohol dehydrogenase-like"/>
    <property type="match status" value="1"/>
</dbReference>
<dbReference type="PANTHER" id="PTHR19872">
    <property type="entry name" value="UBIQUITIN LIGASE SPECIFICITY FACTOR/HREP PROTEIN"/>
    <property type="match status" value="1"/>
</dbReference>
<feature type="repeat" description="WD" evidence="6">
    <location>
        <begin position="397"/>
        <end position="436"/>
    </location>
</feature>
<feature type="repeat" description="WD" evidence="6">
    <location>
        <begin position="437"/>
        <end position="476"/>
    </location>
</feature>
<dbReference type="InterPro" id="IPR036047">
    <property type="entry name" value="F-box-like_dom_sf"/>
</dbReference>
<evidence type="ECO:0000256" key="5">
    <source>
        <dbReference type="ARBA" id="ARBA00022786"/>
    </source>
</evidence>
<dbReference type="GO" id="GO:0019005">
    <property type="term" value="C:SCF ubiquitin ligase complex"/>
    <property type="evidence" value="ECO:0007669"/>
    <property type="project" value="UniProtKB-ARBA"/>
</dbReference>
<dbReference type="PANTHER" id="PTHR19872:SF9">
    <property type="entry name" value="UBIQUITIN-BINDING SDF UBIQUITIN LIGASE COMPLEX SUBUNIT"/>
    <property type="match status" value="1"/>
</dbReference>
<evidence type="ECO:0000313" key="10">
    <source>
        <dbReference type="Proteomes" id="UP001140562"/>
    </source>
</evidence>
<accession>A0A9W8X5C5</accession>
<feature type="compositionally biased region" description="Polar residues" evidence="7">
    <location>
        <begin position="325"/>
        <end position="341"/>
    </location>
</feature>
<evidence type="ECO:0000259" key="8">
    <source>
        <dbReference type="PROSITE" id="PS50181"/>
    </source>
</evidence>
<dbReference type="Gene3D" id="1.20.1280.50">
    <property type="match status" value="1"/>
</dbReference>
<evidence type="ECO:0000256" key="4">
    <source>
        <dbReference type="ARBA" id="ARBA00022737"/>
    </source>
</evidence>
<dbReference type="Pfam" id="PF12937">
    <property type="entry name" value="F-box-like"/>
    <property type="match status" value="1"/>
</dbReference>
<dbReference type="InterPro" id="IPR001680">
    <property type="entry name" value="WD40_rpt"/>
</dbReference>
<dbReference type="PROSITE" id="PS00678">
    <property type="entry name" value="WD_REPEATS_1"/>
    <property type="match status" value="2"/>
</dbReference>
<reference evidence="9" key="1">
    <citation type="submission" date="2022-10" db="EMBL/GenBank/DDBJ databases">
        <title>Tapping the CABI collections for fungal endophytes: first genome assemblies for Collariella, Neodidymelliopsis, Ascochyta clinopodiicola, Didymella pomorum, Didymosphaeria variabile, Neocosmospora piperis and Neocucurbitaria cava.</title>
        <authorList>
            <person name="Hill R."/>
        </authorList>
    </citation>
    <scope>NUCLEOTIDE SEQUENCE</scope>
    <source>
        <strain evidence="9">IMI 360193</strain>
    </source>
</reference>
<dbReference type="OrthoDB" id="5580488at2759"/>
<proteinExistence type="inferred from homology"/>
<feature type="repeat" description="WD" evidence="6">
    <location>
        <begin position="516"/>
        <end position="557"/>
    </location>
</feature>
<sequence>MASNTTHTVTTVATDRNRAPLVKNPPKRRRTSLRPQFPEEPATGTSIDPHAALMQGHDHEHASERSRHLLGEKVEETEEAQANKSKRIQKMITPYLAEHIPQQYNPTGGASSTPGNANTEPVNTKFCYRHRPDLLCRRQADEPTMEQLQQDLGKESQADQQSIANVWSLFSAAPARHRNLMLQGILTQCCFPQLSFIASSVRNLIKIDFINALPHELGFKILSFLDTTSLCKAAQVSRKWRQLADDDVVWHRMCEQHIDRKCTKCGWGLPLLDRARLRQEKRRIQLRASGRGINEWSPNITPVPETEENLTTLVHRHSDHSDSSETTTGTKRSAPSGSLSPEISAKRSCTESTNGEARDQLASYFDQPKKRPWKDVYKDRFRVGTNWKHGRFSSKTLRGHTNGVMSLQFDEQTLITGSYDATVKVWDVNTGEEIRTLTGHTAGVRCLQFDDSRLITGSLDRTIKVWNWRTGKLMRTLNGHSDGVIGLHLAGSLLASGSSDHTIMVHDFKNFQRVTLRGHTDWVNSVKIDLASRTLFSASDDMTVKLWDLDTYEVIKTYEGHVGQVQQVLPLPHDFEIDEDDFNATANTDASDAASQPPSDNEDAQSATAKQEETVFPNDPSRPAPPSYMLTGSLDGTIRLWHVPSGRCVHRFFGHVEGVWSLAADSLRVVSGAEDKTIKIWDPRTGKAERTLAVHEGPVTCVGLSDERLVSGSEDGTVRIHCFTKKYDD</sequence>
<evidence type="ECO:0000256" key="3">
    <source>
        <dbReference type="ARBA" id="ARBA00022574"/>
    </source>
</evidence>
<keyword evidence="5" id="KW-0833">Ubl conjugation pathway</keyword>
<feature type="region of interest" description="Disordered" evidence="7">
    <location>
        <begin position="587"/>
        <end position="629"/>
    </location>
</feature>
<feature type="region of interest" description="Disordered" evidence="7">
    <location>
        <begin position="1"/>
        <end position="49"/>
    </location>
</feature>
<dbReference type="GO" id="GO:0031146">
    <property type="term" value="P:SCF-dependent proteasomal ubiquitin-dependent protein catabolic process"/>
    <property type="evidence" value="ECO:0007669"/>
    <property type="project" value="UniProtKB-ARBA"/>
</dbReference>
<dbReference type="EMBL" id="JAPEUV010000011">
    <property type="protein sequence ID" value="KAJ4341396.1"/>
    <property type="molecule type" value="Genomic_DNA"/>
</dbReference>
<evidence type="ECO:0000256" key="1">
    <source>
        <dbReference type="ARBA" id="ARBA00004906"/>
    </source>
</evidence>
<dbReference type="FunFam" id="2.130.10.10:FF:000715">
    <property type="entry name" value="F-box protein MET30"/>
    <property type="match status" value="1"/>
</dbReference>
<dbReference type="CDD" id="cd22147">
    <property type="entry name" value="F-box_SpPof1-like"/>
    <property type="match status" value="1"/>
</dbReference>
<feature type="compositionally biased region" description="Polar residues" evidence="7">
    <location>
        <begin position="596"/>
        <end position="609"/>
    </location>
</feature>
<dbReference type="PROSITE" id="PS50294">
    <property type="entry name" value="WD_REPEATS_REGION"/>
    <property type="match status" value="4"/>
</dbReference>
<feature type="domain" description="F-box" evidence="8">
    <location>
        <begin position="207"/>
        <end position="253"/>
    </location>
</feature>
<dbReference type="AlphaFoldDB" id="A0A9W8X5C5"/>
<gene>
    <name evidence="9" type="ORF">N0V87_001786</name>
</gene>
<dbReference type="InterPro" id="IPR001810">
    <property type="entry name" value="F-box_dom"/>
</dbReference>
<feature type="compositionally biased region" description="Low complexity" evidence="7">
    <location>
        <begin position="1"/>
        <end position="14"/>
    </location>
</feature>
<protein>
    <recommendedName>
        <fullName evidence="8">F-box domain-containing protein</fullName>
    </recommendedName>
</protein>
<dbReference type="InterPro" id="IPR015943">
    <property type="entry name" value="WD40/YVTN_repeat-like_dom_sf"/>
</dbReference>
<evidence type="ECO:0000313" key="9">
    <source>
        <dbReference type="EMBL" id="KAJ4341396.1"/>
    </source>
</evidence>
<keyword evidence="3 6" id="KW-0853">WD repeat</keyword>
<dbReference type="SMART" id="SM00320">
    <property type="entry name" value="WD40"/>
    <property type="match status" value="7"/>
</dbReference>
<dbReference type="PRINTS" id="PR00320">
    <property type="entry name" value="GPROTEINBRPT"/>
</dbReference>
<evidence type="ECO:0000256" key="2">
    <source>
        <dbReference type="ARBA" id="ARBA00007968"/>
    </source>
</evidence>
<comment type="pathway">
    <text evidence="1">Protein modification; protein ubiquitination.</text>
</comment>
<dbReference type="Proteomes" id="UP001140562">
    <property type="component" value="Unassembled WGS sequence"/>
</dbReference>
<comment type="similarity">
    <text evidence="2">Belongs to the WD repeat MET30/SCONB/SCON-2 family.</text>
</comment>
<dbReference type="PROSITE" id="PS50181">
    <property type="entry name" value="FBOX"/>
    <property type="match status" value="1"/>
</dbReference>
<comment type="caution">
    <text evidence="9">The sequence shown here is derived from an EMBL/GenBank/DDBJ whole genome shotgun (WGS) entry which is preliminary data.</text>
</comment>
<dbReference type="Pfam" id="PF00400">
    <property type="entry name" value="WD40"/>
    <property type="match status" value="7"/>
</dbReference>
<feature type="repeat" description="WD" evidence="6">
    <location>
        <begin position="652"/>
        <end position="691"/>
    </location>
</feature>
<dbReference type="FunFam" id="1.20.1280.50:FF:000016">
    <property type="entry name" value="E3 ubiquitin ligase complex SCF subunit sconB"/>
    <property type="match status" value="1"/>
</dbReference>
<dbReference type="InterPro" id="IPR020472">
    <property type="entry name" value="WD40_PAC1"/>
</dbReference>
<dbReference type="SUPFAM" id="SSF81383">
    <property type="entry name" value="F-box domain"/>
    <property type="match status" value="1"/>
</dbReference>
<evidence type="ECO:0000256" key="7">
    <source>
        <dbReference type="SAM" id="MobiDB-lite"/>
    </source>
</evidence>
<dbReference type="PROSITE" id="PS50082">
    <property type="entry name" value="WD_REPEATS_2"/>
    <property type="match status" value="5"/>
</dbReference>
<dbReference type="InterPro" id="IPR051075">
    <property type="entry name" value="SCF_subunit_WD-repeat"/>
</dbReference>
<keyword evidence="10" id="KW-1185">Reference proteome</keyword>
<dbReference type="InterPro" id="IPR019775">
    <property type="entry name" value="WD40_repeat_CS"/>
</dbReference>
<dbReference type="InterPro" id="IPR011047">
    <property type="entry name" value="Quinoprotein_ADH-like_sf"/>
</dbReference>
<dbReference type="CDD" id="cd00200">
    <property type="entry name" value="WD40"/>
    <property type="match status" value="1"/>
</dbReference>
<evidence type="ECO:0000256" key="6">
    <source>
        <dbReference type="PROSITE-ProRule" id="PRU00221"/>
    </source>
</evidence>
<feature type="repeat" description="WD" evidence="6">
    <location>
        <begin position="627"/>
        <end position="651"/>
    </location>
</feature>
<dbReference type="SMART" id="SM00256">
    <property type="entry name" value="FBOX"/>
    <property type="match status" value="1"/>
</dbReference>